<feature type="domain" description="HTH luxR-type" evidence="2">
    <location>
        <begin position="260"/>
        <end position="317"/>
    </location>
</feature>
<dbReference type="InterPro" id="IPR051797">
    <property type="entry name" value="TrmB-like"/>
</dbReference>
<comment type="caution">
    <text evidence="3">The sequence shown here is derived from an EMBL/GenBank/DDBJ whole genome shotgun (WGS) entry which is preliminary data.</text>
</comment>
<feature type="region of interest" description="Disordered" evidence="1">
    <location>
        <begin position="407"/>
        <end position="458"/>
    </location>
</feature>
<dbReference type="PANTHER" id="PTHR34293:SF1">
    <property type="entry name" value="HTH-TYPE TRANSCRIPTIONAL REGULATOR TRMBL2"/>
    <property type="match status" value="1"/>
</dbReference>
<dbReference type="SUPFAM" id="SSF46894">
    <property type="entry name" value="C-terminal effector domain of the bipartite response regulators"/>
    <property type="match status" value="1"/>
</dbReference>
<feature type="compositionally biased region" description="Low complexity" evidence="1">
    <location>
        <begin position="413"/>
        <end position="427"/>
    </location>
</feature>
<evidence type="ECO:0000313" key="4">
    <source>
        <dbReference type="Proteomes" id="UP001500620"/>
    </source>
</evidence>
<evidence type="ECO:0000259" key="2">
    <source>
        <dbReference type="SMART" id="SM00421"/>
    </source>
</evidence>
<dbReference type="EMBL" id="BAABAT010000004">
    <property type="protein sequence ID" value="GAA4247601.1"/>
    <property type="molecule type" value="Genomic_DNA"/>
</dbReference>
<dbReference type="RefSeq" id="WP_345124470.1">
    <property type="nucleotide sequence ID" value="NZ_BAABAT010000004.1"/>
</dbReference>
<protein>
    <recommendedName>
        <fullName evidence="2">HTH luxR-type domain-containing protein</fullName>
    </recommendedName>
</protein>
<reference evidence="4" key="1">
    <citation type="journal article" date="2019" name="Int. J. Syst. Evol. Microbiol.">
        <title>The Global Catalogue of Microorganisms (GCM) 10K type strain sequencing project: providing services to taxonomists for standard genome sequencing and annotation.</title>
        <authorList>
            <consortium name="The Broad Institute Genomics Platform"/>
            <consortium name="The Broad Institute Genome Sequencing Center for Infectious Disease"/>
            <person name="Wu L."/>
            <person name="Ma J."/>
        </authorList>
    </citation>
    <scope>NUCLEOTIDE SEQUENCE [LARGE SCALE GENOMIC DNA]</scope>
    <source>
        <strain evidence="4">JCM 17441</strain>
    </source>
</reference>
<dbReference type="InterPro" id="IPR000792">
    <property type="entry name" value="Tscrpt_reg_LuxR_C"/>
</dbReference>
<feature type="region of interest" description="Disordered" evidence="1">
    <location>
        <begin position="353"/>
        <end position="377"/>
    </location>
</feature>
<dbReference type="PANTHER" id="PTHR34293">
    <property type="entry name" value="HTH-TYPE TRANSCRIPTIONAL REGULATOR TRMBL2"/>
    <property type="match status" value="1"/>
</dbReference>
<dbReference type="InterPro" id="IPR036388">
    <property type="entry name" value="WH-like_DNA-bd_sf"/>
</dbReference>
<gene>
    <name evidence="3" type="ORF">GCM10022255_024150</name>
</gene>
<dbReference type="Pfam" id="PF13384">
    <property type="entry name" value="HTH_23"/>
    <property type="match status" value="1"/>
</dbReference>
<dbReference type="Proteomes" id="UP001500620">
    <property type="component" value="Unassembled WGS sequence"/>
</dbReference>
<accession>A0ABP8D5J8</accession>
<dbReference type="SMART" id="SM00421">
    <property type="entry name" value="HTH_LUXR"/>
    <property type="match status" value="1"/>
</dbReference>
<evidence type="ECO:0000256" key="1">
    <source>
        <dbReference type="SAM" id="MobiDB-lite"/>
    </source>
</evidence>
<keyword evidence="4" id="KW-1185">Reference proteome</keyword>
<dbReference type="InterPro" id="IPR016032">
    <property type="entry name" value="Sig_transdc_resp-reg_C-effctor"/>
</dbReference>
<evidence type="ECO:0000313" key="3">
    <source>
        <dbReference type="EMBL" id="GAA4247601.1"/>
    </source>
</evidence>
<proteinExistence type="predicted"/>
<name>A0ABP8D5J8_9ACTN</name>
<dbReference type="Gene3D" id="1.10.10.10">
    <property type="entry name" value="Winged helix-like DNA-binding domain superfamily/Winged helix DNA-binding domain"/>
    <property type="match status" value="1"/>
</dbReference>
<organism evidence="3 4">
    <name type="scientific">Dactylosporangium darangshiense</name>
    <dbReference type="NCBI Taxonomy" id="579108"/>
    <lineage>
        <taxon>Bacteria</taxon>
        <taxon>Bacillati</taxon>
        <taxon>Actinomycetota</taxon>
        <taxon>Actinomycetes</taxon>
        <taxon>Micromonosporales</taxon>
        <taxon>Micromonosporaceae</taxon>
        <taxon>Dactylosporangium</taxon>
    </lineage>
</organism>
<sequence length="458" mass="48381">MPDETDQLDAQLLDLGEQHAYRLLVRLAAAGPDDLADTADIPAAEARRLLESLRAKGLARGGPVFEPLPPDVALGDALLRRQRSLDSARRVVARLTEEYRATTRRRVADHLVEIVVGAAALRERLRDMQNSAQEEILWFCRVNPIAMSGPENAEESAALGRGVRYRAIYERALVESPGELPSIAASVRRGEQARVVESLPVRLAIADRSIAICPLVPDRERDLGEPTAALIRRSELLDALVALFEGIWDRASPLLADEPDGGPAEAERLLLSLLVAGFPDKSIASQLGVSKRTVQRRLERLMVAVGVDTRTGLAFEAGRRGWLPTVVAAPDAFGPGAARETIGVEAGSVARDPARKAPGTVAAPRESTGVEPGPVVRDPARELRGTVAAARETHAVEAGPVARELVREGPGAGPAARVPAVAVGQPASAALEPGGGCAPPNPGPRAEGGPRDAAEVEG</sequence>
<feature type="compositionally biased region" description="Basic and acidic residues" evidence="1">
    <location>
        <begin position="448"/>
        <end position="458"/>
    </location>
</feature>